<dbReference type="GO" id="GO:0009063">
    <property type="term" value="P:amino acid catabolic process"/>
    <property type="evidence" value="ECO:0007669"/>
    <property type="project" value="TreeGrafter"/>
</dbReference>
<keyword evidence="4 5" id="KW-0249">Electron transport</keyword>
<evidence type="ECO:0000256" key="1">
    <source>
        <dbReference type="ARBA" id="ARBA00004305"/>
    </source>
</evidence>
<dbReference type="InterPro" id="IPR033948">
    <property type="entry name" value="ETF_beta_N"/>
</dbReference>
<organism evidence="7 8">
    <name type="scientific">Polysphondylium violaceum</name>
    <dbReference type="NCBI Taxonomy" id="133409"/>
    <lineage>
        <taxon>Eukaryota</taxon>
        <taxon>Amoebozoa</taxon>
        <taxon>Evosea</taxon>
        <taxon>Eumycetozoa</taxon>
        <taxon>Dictyostelia</taxon>
        <taxon>Dictyosteliales</taxon>
        <taxon>Dictyosteliaceae</taxon>
        <taxon>Polysphondylium</taxon>
    </lineage>
</organism>
<name>A0A8J4PY74_9MYCE</name>
<dbReference type="PANTHER" id="PTHR21294:SF8">
    <property type="entry name" value="ELECTRON TRANSFER FLAVOPROTEIN SUBUNIT BETA"/>
    <property type="match status" value="1"/>
</dbReference>
<evidence type="ECO:0000259" key="6">
    <source>
        <dbReference type="SMART" id="SM00893"/>
    </source>
</evidence>
<dbReference type="GO" id="GO:0009055">
    <property type="term" value="F:electron transfer activity"/>
    <property type="evidence" value="ECO:0007669"/>
    <property type="project" value="InterPro"/>
</dbReference>
<dbReference type="OrthoDB" id="276685at2759"/>
<dbReference type="FunFam" id="3.40.50.620:FF:000011">
    <property type="entry name" value="Electron transfer flavoprotein subunit beta"/>
    <property type="match status" value="1"/>
</dbReference>
<dbReference type="SMART" id="SM00893">
    <property type="entry name" value="ETF"/>
    <property type="match status" value="1"/>
</dbReference>
<comment type="function">
    <text evidence="5">The electron transfer flavoprotein serves as a specific electron acceptor for several dehydrogenases, including five acyl-CoA dehydrogenases, glutaryl-CoA and sarcosine dehydrogenase. It transfers the electrons to the main mitochondrial respiratory chain via ETF-ubiquinone oxidoreductase (ETF dehydrogenase).</text>
</comment>
<proteinExistence type="inferred from homology"/>
<protein>
    <recommendedName>
        <fullName evidence="5">Electron transfer flavoprotein subunit beta</fullName>
        <shortName evidence="5">Beta-ETF</shortName>
    </recommendedName>
</protein>
<dbReference type="InterPro" id="IPR012255">
    <property type="entry name" value="ETF_b"/>
</dbReference>
<dbReference type="EMBL" id="AJWJ01000158">
    <property type="protein sequence ID" value="KAF2074229.1"/>
    <property type="molecule type" value="Genomic_DNA"/>
</dbReference>
<dbReference type="GO" id="GO:0033539">
    <property type="term" value="P:fatty acid beta-oxidation using acyl-CoA dehydrogenase"/>
    <property type="evidence" value="ECO:0007669"/>
    <property type="project" value="TreeGrafter"/>
</dbReference>
<keyword evidence="5" id="KW-0496">Mitochondrion</keyword>
<evidence type="ECO:0000313" key="8">
    <source>
        <dbReference type="Proteomes" id="UP000695562"/>
    </source>
</evidence>
<comment type="caution">
    <text evidence="7">The sequence shown here is derived from an EMBL/GenBank/DDBJ whole genome shotgun (WGS) entry which is preliminary data.</text>
</comment>
<dbReference type="GO" id="GO:0005759">
    <property type="term" value="C:mitochondrial matrix"/>
    <property type="evidence" value="ECO:0007669"/>
    <property type="project" value="UniProtKB-SubCell"/>
</dbReference>
<evidence type="ECO:0000256" key="5">
    <source>
        <dbReference type="PIRNR" id="PIRNR000090"/>
    </source>
</evidence>
<dbReference type="InterPro" id="IPR014729">
    <property type="entry name" value="Rossmann-like_a/b/a_fold"/>
</dbReference>
<feature type="domain" description="Electron transfer flavoprotein alpha/beta-subunit N-terminal" evidence="6">
    <location>
        <begin position="23"/>
        <end position="213"/>
    </location>
</feature>
<evidence type="ECO:0000256" key="2">
    <source>
        <dbReference type="ARBA" id="ARBA00007557"/>
    </source>
</evidence>
<accession>A0A8J4PY74</accession>
<comment type="similarity">
    <text evidence="2 5">Belongs to the ETF beta-subunit/FixA family.</text>
</comment>
<dbReference type="InterPro" id="IPR014730">
    <property type="entry name" value="ETF_a/b_N"/>
</dbReference>
<dbReference type="Pfam" id="PF01012">
    <property type="entry name" value="ETF"/>
    <property type="match status" value="1"/>
</dbReference>
<dbReference type="PANTHER" id="PTHR21294">
    <property type="entry name" value="ELECTRON TRANSFER FLAVOPROTEIN BETA-SUBUNIT"/>
    <property type="match status" value="1"/>
</dbReference>
<dbReference type="AlphaFoldDB" id="A0A8J4PY74"/>
<sequence length="250" mass="27241">MKIFVPVKRVIDYAAKIRVRPDKSGVDTNGVRMSTNPFDEIAIEEAVRLKEKGIAKEVVAITMGPKASEEVLRSSLAIGADQGVIVNTDKPLNPLSVAKLLQKLAETEKPNLIIMGKQAIDDDCNQTAQMLAGLLKWPQATFASKIEISESKDSVKVTREIDGGLETLSMKLPAIISCDLRLNEPRYAKLANIMKAKKVQLTTKTPEDLGVQLNENLKIVSVEEPAKRSGGSKVTTVDDIVASLKKHSLI</sequence>
<evidence type="ECO:0000256" key="3">
    <source>
        <dbReference type="ARBA" id="ARBA00022448"/>
    </source>
</evidence>
<dbReference type="Proteomes" id="UP000695562">
    <property type="component" value="Unassembled WGS sequence"/>
</dbReference>
<dbReference type="PROSITE" id="PS01065">
    <property type="entry name" value="ETF_BETA"/>
    <property type="match status" value="1"/>
</dbReference>
<dbReference type="PIRSF" id="PIRSF000090">
    <property type="entry name" value="Beta-ETF"/>
    <property type="match status" value="1"/>
</dbReference>
<evidence type="ECO:0000256" key="4">
    <source>
        <dbReference type="ARBA" id="ARBA00022982"/>
    </source>
</evidence>
<dbReference type="Gene3D" id="3.40.50.620">
    <property type="entry name" value="HUPs"/>
    <property type="match status" value="1"/>
</dbReference>
<gene>
    <name evidence="7" type="ORF">CYY_004475</name>
</gene>
<keyword evidence="3 5" id="KW-0813">Transport</keyword>
<dbReference type="CDD" id="cd01714">
    <property type="entry name" value="ETF_beta"/>
    <property type="match status" value="1"/>
</dbReference>
<dbReference type="InterPro" id="IPR000049">
    <property type="entry name" value="ET-Flavoprotein_bsu_CS"/>
</dbReference>
<dbReference type="SUPFAM" id="SSF52402">
    <property type="entry name" value="Adenine nucleotide alpha hydrolases-like"/>
    <property type="match status" value="1"/>
</dbReference>
<evidence type="ECO:0000313" key="7">
    <source>
        <dbReference type="EMBL" id="KAF2074229.1"/>
    </source>
</evidence>
<comment type="subcellular location">
    <subcellularLocation>
        <location evidence="1 5">Mitochondrion matrix</location>
    </subcellularLocation>
</comment>
<reference evidence="7" key="1">
    <citation type="submission" date="2020-01" db="EMBL/GenBank/DDBJ databases">
        <title>Development of genomics and gene disruption for Polysphondylium violaceum indicates a role for the polyketide synthase stlB in stalk morphogenesis.</title>
        <authorList>
            <person name="Narita B."/>
            <person name="Kawabe Y."/>
            <person name="Kin K."/>
            <person name="Saito T."/>
            <person name="Gibbs R."/>
            <person name="Kuspa A."/>
            <person name="Muzny D."/>
            <person name="Queller D."/>
            <person name="Richards S."/>
            <person name="Strassman J."/>
            <person name="Sucgang R."/>
            <person name="Worley K."/>
            <person name="Schaap P."/>
        </authorList>
    </citation>
    <scope>NUCLEOTIDE SEQUENCE</scope>
    <source>
        <strain evidence="7">QSvi11</strain>
    </source>
</reference>
<keyword evidence="8" id="KW-1185">Reference proteome</keyword>
<comment type="subunit">
    <text evidence="5">Heterodimer of an alpha and a beta subunit.</text>
</comment>